<name>A0A830HKF5_9CHLO</name>
<evidence type="ECO:0000313" key="2">
    <source>
        <dbReference type="EMBL" id="GHP06041.1"/>
    </source>
</evidence>
<organism evidence="2 3">
    <name type="scientific">Pycnococcus provasolii</name>
    <dbReference type="NCBI Taxonomy" id="41880"/>
    <lineage>
        <taxon>Eukaryota</taxon>
        <taxon>Viridiplantae</taxon>
        <taxon>Chlorophyta</taxon>
        <taxon>Pseudoscourfieldiophyceae</taxon>
        <taxon>Pseudoscourfieldiales</taxon>
        <taxon>Pycnococcaceae</taxon>
        <taxon>Pycnococcus</taxon>
    </lineage>
</organism>
<gene>
    <name evidence="2" type="ORF">PPROV_000478800</name>
</gene>
<dbReference type="Proteomes" id="UP000660262">
    <property type="component" value="Unassembled WGS sequence"/>
</dbReference>
<feature type="region of interest" description="Disordered" evidence="1">
    <location>
        <begin position="1"/>
        <end position="23"/>
    </location>
</feature>
<feature type="compositionally biased region" description="Polar residues" evidence="1">
    <location>
        <begin position="11"/>
        <end position="23"/>
    </location>
</feature>
<keyword evidence="3" id="KW-1185">Reference proteome</keyword>
<reference evidence="2" key="1">
    <citation type="submission" date="2020-10" db="EMBL/GenBank/DDBJ databases">
        <title>Unveiling of a novel bifunctional photoreceptor, Dualchrome1, isolated from a cosmopolitan green alga.</title>
        <authorList>
            <person name="Suzuki S."/>
            <person name="Kawachi M."/>
        </authorList>
    </citation>
    <scope>NUCLEOTIDE SEQUENCE</scope>
    <source>
        <strain evidence="2">NIES 2893</strain>
    </source>
</reference>
<dbReference type="EMBL" id="BNJQ01000011">
    <property type="protein sequence ID" value="GHP06041.1"/>
    <property type="molecule type" value="Genomic_DNA"/>
</dbReference>
<proteinExistence type="predicted"/>
<dbReference type="AlphaFoldDB" id="A0A830HKF5"/>
<protein>
    <submittedName>
        <fullName evidence="2">Uncharacterized protein</fullName>
    </submittedName>
</protein>
<evidence type="ECO:0000256" key="1">
    <source>
        <dbReference type="SAM" id="MobiDB-lite"/>
    </source>
</evidence>
<sequence>MTPIQRPSFETPRNSNAGNSSELTASLRTAASFESITTSSSLSSRSSGENFATLQNVKCFTATENDSFYIKLETVLELLTEESGSLGACVPMCQMWLPKRGGGSIASSHGSIASGGVMHASEKMRRGRCALHLHFLERAGRVPCGEGVGLPGRVYKSCGVEVVQDVRQAECFPTKKLCDDHGVHCVLGFPLYKKQIPPPPKHLDKRERRRYRPKPDAVLEVYLDAPTINSTNGTTATINAATATADGYIAASSPSVWRQMQARDLAIAGGAPAVITRIESLVSDAELFISPYHPDASSVFVLKQPNQPDSPVYPPKAPTPLLAALANAPPPPPHLAGPDPLSVLKIKAPPTVSPSLPIPIVRPTTQAA</sequence>
<evidence type="ECO:0000313" key="3">
    <source>
        <dbReference type="Proteomes" id="UP000660262"/>
    </source>
</evidence>
<comment type="caution">
    <text evidence="2">The sequence shown here is derived from an EMBL/GenBank/DDBJ whole genome shotgun (WGS) entry which is preliminary data.</text>
</comment>
<accession>A0A830HKF5</accession>